<accession>D8SN13</accession>
<dbReference type="Gramene" id="EFJ14375">
    <property type="protein sequence ID" value="EFJ14375"/>
    <property type="gene ID" value="SELMODRAFT_423842"/>
</dbReference>
<evidence type="ECO:0008006" key="4">
    <source>
        <dbReference type="Google" id="ProtNLM"/>
    </source>
</evidence>
<dbReference type="EMBL" id="GL377628">
    <property type="protein sequence ID" value="EFJ14375.1"/>
    <property type="molecule type" value="Genomic_DNA"/>
</dbReference>
<name>D8SN13_SELML</name>
<proteinExistence type="predicted"/>
<evidence type="ECO:0000313" key="2">
    <source>
        <dbReference type="EMBL" id="EFJ14375.1"/>
    </source>
</evidence>
<sequence>MPLLPWSLEIFVSRCLIVLAARAAAAAAAASDRSGSCSTASTCPSRDSCFSAPGSLSRLLWHERHLTAYMESSGPSESRRTVCGLCSNFFTTCARTLARLRVEEDLQDQLLAERQEAAVRDSQGWGRLCRQDSMKTLRGTMTAESELSDFVHLLVLLFWTGYSGKDVHRATIMKATTGSKGSSGAWLVRCEEETVFFR</sequence>
<evidence type="ECO:0000313" key="3">
    <source>
        <dbReference type="Proteomes" id="UP000001514"/>
    </source>
</evidence>
<dbReference type="KEGG" id="smo:SELMODRAFT_423842"/>
<dbReference type="Proteomes" id="UP000001514">
    <property type="component" value="Unassembled WGS sequence"/>
</dbReference>
<reference evidence="2 3" key="1">
    <citation type="journal article" date="2011" name="Science">
        <title>The Selaginella genome identifies genetic changes associated with the evolution of vascular plants.</title>
        <authorList>
            <person name="Banks J.A."/>
            <person name="Nishiyama T."/>
            <person name="Hasebe M."/>
            <person name="Bowman J.L."/>
            <person name="Gribskov M."/>
            <person name="dePamphilis C."/>
            <person name="Albert V.A."/>
            <person name="Aono N."/>
            <person name="Aoyama T."/>
            <person name="Ambrose B.A."/>
            <person name="Ashton N.W."/>
            <person name="Axtell M.J."/>
            <person name="Barker E."/>
            <person name="Barker M.S."/>
            <person name="Bennetzen J.L."/>
            <person name="Bonawitz N.D."/>
            <person name="Chapple C."/>
            <person name="Cheng C."/>
            <person name="Correa L.G."/>
            <person name="Dacre M."/>
            <person name="DeBarry J."/>
            <person name="Dreyer I."/>
            <person name="Elias M."/>
            <person name="Engstrom E.M."/>
            <person name="Estelle M."/>
            <person name="Feng L."/>
            <person name="Finet C."/>
            <person name="Floyd S.K."/>
            <person name="Frommer W.B."/>
            <person name="Fujita T."/>
            <person name="Gramzow L."/>
            <person name="Gutensohn M."/>
            <person name="Harholt J."/>
            <person name="Hattori M."/>
            <person name="Heyl A."/>
            <person name="Hirai T."/>
            <person name="Hiwatashi Y."/>
            <person name="Ishikawa M."/>
            <person name="Iwata M."/>
            <person name="Karol K.G."/>
            <person name="Koehler B."/>
            <person name="Kolukisaoglu U."/>
            <person name="Kubo M."/>
            <person name="Kurata T."/>
            <person name="Lalonde S."/>
            <person name="Li K."/>
            <person name="Li Y."/>
            <person name="Litt A."/>
            <person name="Lyons E."/>
            <person name="Manning G."/>
            <person name="Maruyama T."/>
            <person name="Michael T.P."/>
            <person name="Mikami K."/>
            <person name="Miyazaki S."/>
            <person name="Morinaga S."/>
            <person name="Murata T."/>
            <person name="Mueller-Roeber B."/>
            <person name="Nelson D.R."/>
            <person name="Obara M."/>
            <person name="Oguri Y."/>
            <person name="Olmstead R.G."/>
            <person name="Onodera N."/>
            <person name="Petersen B.L."/>
            <person name="Pils B."/>
            <person name="Prigge M."/>
            <person name="Rensing S.A."/>
            <person name="Riano-Pachon D.M."/>
            <person name="Roberts A.W."/>
            <person name="Sato Y."/>
            <person name="Scheller H.V."/>
            <person name="Schulz B."/>
            <person name="Schulz C."/>
            <person name="Shakirov E.V."/>
            <person name="Shibagaki N."/>
            <person name="Shinohara N."/>
            <person name="Shippen D.E."/>
            <person name="Soerensen I."/>
            <person name="Sotooka R."/>
            <person name="Sugimoto N."/>
            <person name="Sugita M."/>
            <person name="Sumikawa N."/>
            <person name="Tanurdzic M."/>
            <person name="Theissen G."/>
            <person name="Ulvskov P."/>
            <person name="Wakazuki S."/>
            <person name="Weng J.K."/>
            <person name="Willats W.W."/>
            <person name="Wipf D."/>
            <person name="Wolf P.G."/>
            <person name="Yang L."/>
            <person name="Zimmer A.D."/>
            <person name="Zhu Q."/>
            <person name="Mitros T."/>
            <person name="Hellsten U."/>
            <person name="Loque D."/>
            <person name="Otillar R."/>
            <person name="Salamov A."/>
            <person name="Schmutz J."/>
            <person name="Shapiro H."/>
            <person name="Lindquist E."/>
            <person name="Lucas S."/>
            <person name="Rokhsar D."/>
            <person name="Grigoriev I.V."/>
        </authorList>
    </citation>
    <scope>NUCLEOTIDE SEQUENCE [LARGE SCALE GENOMIC DNA]</scope>
</reference>
<dbReference type="InParanoid" id="D8SN13"/>
<dbReference type="AlphaFoldDB" id="D8SN13"/>
<feature type="signal peptide" evidence="1">
    <location>
        <begin position="1"/>
        <end position="30"/>
    </location>
</feature>
<protein>
    <recommendedName>
        <fullName evidence="4">Secreted protein</fullName>
    </recommendedName>
</protein>
<feature type="chain" id="PRO_5003122867" description="Secreted protein" evidence="1">
    <location>
        <begin position="31"/>
        <end position="198"/>
    </location>
</feature>
<dbReference type="HOGENOM" id="CLU_1380192_0_0_1"/>
<keyword evidence="3" id="KW-1185">Reference proteome</keyword>
<evidence type="ECO:0000256" key="1">
    <source>
        <dbReference type="SAM" id="SignalP"/>
    </source>
</evidence>
<gene>
    <name evidence="2" type="ORF">SELMODRAFT_423842</name>
</gene>
<keyword evidence="1" id="KW-0732">Signal</keyword>
<organism evidence="3">
    <name type="scientific">Selaginella moellendorffii</name>
    <name type="common">Spikemoss</name>
    <dbReference type="NCBI Taxonomy" id="88036"/>
    <lineage>
        <taxon>Eukaryota</taxon>
        <taxon>Viridiplantae</taxon>
        <taxon>Streptophyta</taxon>
        <taxon>Embryophyta</taxon>
        <taxon>Tracheophyta</taxon>
        <taxon>Lycopodiopsida</taxon>
        <taxon>Selaginellales</taxon>
        <taxon>Selaginellaceae</taxon>
        <taxon>Selaginella</taxon>
    </lineage>
</organism>